<dbReference type="EMBL" id="SRLO01000250">
    <property type="protein sequence ID" value="TNN64566.1"/>
    <property type="molecule type" value="Genomic_DNA"/>
</dbReference>
<evidence type="ECO:0000313" key="1">
    <source>
        <dbReference type="EMBL" id="TNN64566.1"/>
    </source>
</evidence>
<evidence type="ECO:0000313" key="2">
    <source>
        <dbReference type="Proteomes" id="UP000314294"/>
    </source>
</evidence>
<sequence length="167" mass="18715">MALGQSQKVAHSRRTEVYASNRTTCAELLWSGRPTGVLWEACLKLLLGHFPRCPLTSVLLIEGVHAGEIDGKRFEGRREAHLALGVLDTHPGDRSRGLVPLPAHGDRQPSLSMRGRGESCIALHQSESRDSQAHLGWLCGTVATRLHLRRQESEERCCHFYYNNRRV</sequence>
<gene>
    <name evidence="1" type="ORF">EYF80_025193</name>
</gene>
<accession>A0A4Z2HFS2</accession>
<dbReference type="Proteomes" id="UP000314294">
    <property type="component" value="Unassembled WGS sequence"/>
</dbReference>
<name>A0A4Z2HFS2_9TELE</name>
<proteinExistence type="predicted"/>
<reference evidence="1 2" key="1">
    <citation type="submission" date="2019-03" db="EMBL/GenBank/DDBJ databases">
        <title>First draft genome of Liparis tanakae, snailfish: a comprehensive survey of snailfish specific genes.</title>
        <authorList>
            <person name="Kim W."/>
            <person name="Song I."/>
            <person name="Jeong J.-H."/>
            <person name="Kim D."/>
            <person name="Kim S."/>
            <person name="Ryu S."/>
            <person name="Song J.Y."/>
            <person name="Lee S.K."/>
        </authorList>
    </citation>
    <scope>NUCLEOTIDE SEQUENCE [LARGE SCALE GENOMIC DNA]</scope>
    <source>
        <tissue evidence="1">Muscle</tissue>
    </source>
</reference>
<comment type="caution">
    <text evidence="1">The sequence shown here is derived from an EMBL/GenBank/DDBJ whole genome shotgun (WGS) entry which is preliminary data.</text>
</comment>
<organism evidence="1 2">
    <name type="scientific">Liparis tanakae</name>
    <name type="common">Tanaka's snailfish</name>
    <dbReference type="NCBI Taxonomy" id="230148"/>
    <lineage>
        <taxon>Eukaryota</taxon>
        <taxon>Metazoa</taxon>
        <taxon>Chordata</taxon>
        <taxon>Craniata</taxon>
        <taxon>Vertebrata</taxon>
        <taxon>Euteleostomi</taxon>
        <taxon>Actinopterygii</taxon>
        <taxon>Neopterygii</taxon>
        <taxon>Teleostei</taxon>
        <taxon>Neoteleostei</taxon>
        <taxon>Acanthomorphata</taxon>
        <taxon>Eupercaria</taxon>
        <taxon>Perciformes</taxon>
        <taxon>Cottioidei</taxon>
        <taxon>Cottales</taxon>
        <taxon>Liparidae</taxon>
        <taxon>Liparis</taxon>
    </lineage>
</organism>
<dbReference type="AlphaFoldDB" id="A0A4Z2HFS2"/>
<protein>
    <submittedName>
        <fullName evidence="1">Uncharacterized protein</fullName>
    </submittedName>
</protein>
<keyword evidence="2" id="KW-1185">Reference proteome</keyword>